<keyword evidence="3" id="KW-1185">Reference proteome</keyword>
<accession>A0A931I869</accession>
<dbReference type="InterPro" id="IPR032710">
    <property type="entry name" value="NTF2-like_dom_sf"/>
</dbReference>
<organism evidence="2 3">
    <name type="scientific">Nocardia bovistercoris</name>
    <dbReference type="NCBI Taxonomy" id="2785916"/>
    <lineage>
        <taxon>Bacteria</taxon>
        <taxon>Bacillati</taxon>
        <taxon>Actinomycetota</taxon>
        <taxon>Actinomycetes</taxon>
        <taxon>Mycobacteriales</taxon>
        <taxon>Nocardiaceae</taxon>
        <taxon>Nocardia</taxon>
    </lineage>
</organism>
<evidence type="ECO:0000313" key="2">
    <source>
        <dbReference type="EMBL" id="MBH0776454.1"/>
    </source>
</evidence>
<dbReference type="Pfam" id="PF13577">
    <property type="entry name" value="SnoaL_4"/>
    <property type="match status" value="1"/>
</dbReference>
<comment type="caution">
    <text evidence="2">The sequence shown here is derived from an EMBL/GenBank/DDBJ whole genome shotgun (WGS) entry which is preliminary data.</text>
</comment>
<evidence type="ECO:0000313" key="3">
    <source>
        <dbReference type="Proteomes" id="UP000655751"/>
    </source>
</evidence>
<dbReference type="EMBL" id="JADMLG010000003">
    <property type="protein sequence ID" value="MBH0776454.1"/>
    <property type="molecule type" value="Genomic_DNA"/>
</dbReference>
<dbReference type="RefSeq" id="WP_196148792.1">
    <property type="nucleotide sequence ID" value="NZ_JADMLG010000003.1"/>
</dbReference>
<gene>
    <name evidence="2" type="ORF">IT779_09165</name>
</gene>
<dbReference type="AlphaFoldDB" id="A0A931I869"/>
<proteinExistence type="predicted"/>
<sequence length="163" mass="17789">MSQHPESAADLAAVLEREAIRELKARYCRFLDTKDEQGWRTVFTADVQVRTDLTVATSEEPAGSFELDGVDAFVDGVLGALAEVATVHHCHTPEITLTSPTTATGIWAMADWLLFPDGNELRGAGHYHETYVKVEGAWRISSLHLTRTVVQTGGALSGIEVPR</sequence>
<dbReference type="SUPFAM" id="SSF54427">
    <property type="entry name" value="NTF2-like"/>
    <property type="match status" value="1"/>
</dbReference>
<reference evidence="2" key="1">
    <citation type="submission" date="2020-11" db="EMBL/GenBank/DDBJ databases">
        <title>Nocardia NEAU-351.nov., a novel actinomycete isolated from the cow dung.</title>
        <authorList>
            <person name="Zhang X."/>
        </authorList>
    </citation>
    <scope>NUCLEOTIDE SEQUENCE</scope>
    <source>
        <strain evidence="2">NEAU-351</strain>
    </source>
</reference>
<name>A0A931I869_9NOCA</name>
<dbReference type="Gene3D" id="3.10.450.50">
    <property type="match status" value="1"/>
</dbReference>
<protein>
    <submittedName>
        <fullName evidence="2">Nuclear transport factor 2 family protein</fullName>
    </submittedName>
</protein>
<dbReference type="InterPro" id="IPR037401">
    <property type="entry name" value="SnoaL-like"/>
</dbReference>
<dbReference type="Proteomes" id="UP000655751">
    <property type="component" value="Unassembled WGS sequence"/>
</dbReference>
<feature type="domain" description="SnoaL-like" evidence="1">
    <location>
        <begin position="14"/>
        <end position="143"/>
    </location>
</feature>
<evidence type="ECO:0000259" key="1">
    <source>
        <dbReference type="Pfam" id="PF13577"/>
    </source>
</evidence>